<dbReference type="GO" id="GO:0016301">
    <property type="term" value="F:kinase activity"/>
    <property type="evidence" value="ECO:0007669"/>
    <property type="project" value="UniProtKB-KW"/>
</dbReference>
<reference evidence="2" key="1">
    <citation type="submission" date="2021-07" db="EMBL/GenBank/DDBJ databases">
        <authorList>
            <person name="Catto M.A."/>
            <person name="Jacobson A."/>
            <person name="Kennedy G."/>
            <person name="Labadie P."/>
            <person name="Hunt B.G."/>
            <person name="Srinivasan R."/>
        </authorList>
    </citation>
    <scope>NUCLEOTIDE SEQUENCE</scope>
    <source>
        <strain evidence="2">PL_HMW_Pooled</strain>
        <tissue evidence="2">Head</tissue>
    </source>
</reference>
<keyword evidence="2" id="KW-0808">Transferase</keyword>
<accession>A0AAE1L4Y9</accession>
<dbReference type="InterPro" id="IPR031314">
    <property type="entry name" value="DNK_dom"/>
</dbReference>
<evidence type="ECO:0000313" key="2">
    <source>
        <dbReference type="EMBL" id="KAK3907371.1"/>
    </source>
</evidence>
<sequence>MVTLVYIFRFLVLFPFYRRFALVKRRFGSKVMKVRRDGCSASGRSAGSAARGRRGVSPGLGSCYRLRLRIFERSARCALDVFSEYGHAVGAISRMEMETLRVLLDAPRPEHPVVYLYVRVDPGEAWHRSRQRDRPEESSLPASYLTRLHRHLDD</sequence>
<gene>
    <name evidence="2" type="ORF">KUF71_018200</name>
</gene>
<dbReference type="SUPFAM" id="SSF52540">
    <property type="entry name" value="P-loop containing nucleoside triphosphate hydrolases"/>
    <property type="match status" value="1"/>
</dbReference>
<evidence type="ECO:0000313" key="3">
    <source>
        <dbReference type="Proteomes" id="UP001219518"/>
    </source>
</evidence>
<dbReference type="InterPro" id="IPR027417">
    <property type="entry name" value="P-loop_NTPase"/>
</dbReference>
<reference evidence="2" key="2">
    <citation type="journal article" date="2023" name="BMC Genomics">
        <title>Pest status, molecular evolution, and epigenetic factors derived from the genome assembly of Frankliniella fusca, a thysanopteran phytovirus vector.</title>
        <authorList>
            <person name="Catto M.A."/>
            <person name="Labadie P.E."/>
            <person name="Jacobson A.L."/>
            <person name="Kennedy G.G."/>
            <person name="Srinivasan R."/>
            <person name="Hunt B.G."/>
        </authorList>
    </citation>
    <scope>NUCLEOTIDE SEQUENCE</scope>
    <source>
        <strain evidence="2">PL_HMW_Pooled</strain>
    </source>
</reference>
<dbReference type="EMBL" id="JAHWGI010000007">
    <property type="protein sequence ID" value="KAK3907371.1"/>
    <property type="molecule type" value="Genomic_DNA"/>
</dbReference>
<evidence type="ECO:0000259" key="1">
    <source>
        <dbReference type="Pfam" id="PF01712"/>
    </source>
</evidence>
<dbReference type="Gene3D" id="3.40.50.300">
    <property type="entry name" value="P-loop containing nucleotide triphosphate hydrolases"/>
    <property type="match status" value="1"/>
</dbReference>
<feature type="domain" description="Deoxynucleoside kinase" evidence="1">
    <location>
        <begin position="67"/>
        <end position="151"/>
    </location>
</feature>
<keyword evidence="2" id="KW-0418">Kinase</keyword>
<comment type="caution">
    <text evidence="2">The sequence shown here is derived from an EMBL/GenBank/DDBJ whole genome shotgun (WGS) entry which is preliminary data.</text>
</comment>
<protein>
    <submittedName>
        <fullName evidence="2">Deoxynucleoside kinase</fullName>
    </submittedName>
</protein>
<proteinExistence type="predicted"/>
<name>A0AAE1L4Y9_9NEOP</name>
<dbReference type="AlphaFoldDB" id="A0AAE1L4Y9"/>
<dbReference type="Proteomes" id="UP001219518">
    <property type="component" value="Unassembled WGS sequence"/>
</dbReference>
<keyword evidence="3" id="KW-1185">Reference proteome</keyword>
<organism evidence="2 3">
    <name type="scientific">Frankliniella fusca</name>
    <dbReference type="NCBI Taxonomy" id="407009"/>
    <lineage>
        <taxon>Eukaryota</taxon>
        <taxon>Metazoa</taxon>
        <taxon>Ecdysozoa</taxon>
        <taxon>Arthropoda</taxon>
        <taxon>Hexapoda</taxon>
        <taxon>Insecta</taxon>
        <taxon>Pterygota</taxon>
        <taxon>Neoptera</taxon>
        <taxon>Paraneoptera</taxon>
        <taxon>Thysanoptera</taxon>
        <taxon>Terebrantia</taxon>
        <taxon>Thripoidea</taxon>
        <taxon>Thripidae</taxon>
        <taxon>Frankliniella</taxon>
    </lineage>
</organism>
<dbReference type="Pfam" id="PF01712">
    <property type="entry name" value="dNK"/>
    <property type="match status" value="1"/>
</dbReference>